<reference evidence="2 3" key="1">
    <citation type="journal article" date="2016" name="PLoS Pathog.">
        <title>Biosynthesis of antibiotic leucinostatins in bio-control fungus Purpureocillium lilacinum and their inhibition on phytophthora revealed by genome mining.</title>
        <authorList>
            <person name="Wang G."/>
            <person name="Liu Z."/>
            <person name="Lin R."/>
            <person name="Li E."/>
            <person name="Mao Z."/>
            <person name="Ling J."/>
            <person name="Yang Y."/>
            <person name="Yin W.B."/>
            <person name="Xie B."/>
        </authorList>
    </citation>
    <scope>NUCLEOTIDE SEQUENCE [LARGE SCALE GENOMIC DNA]</scope>
    <source>
        <strain evidence="2">170</strain>
    </source>
</reference>
<evidence type="ECO:0000313" key="3">
    <source>
        <dbReference type="Proteomes" id="UP000078397"/>
    </source>
</evidence>
<dbReference type="RefSeq" id="XP_018148518.1">
    <property type="nucleotide sequence ID" value="XM_018292883.1"/>
</dbReference>
<name>A0A179G3J1_METCM</name>
<sequence length="222" mass="24660">MRTIVKKSANCEESVVSKKNVLPVSMAFAPFVLRQVRFYLRRACAIWRPVRPELNESPHGVWSSPCRTGNLTRGRRARRGQRPQQLQSTREQRVARATHESDAAFNQGVGLRLRQSIDGVSAEDRRSAAALLHHCRGRGLDSINVLFASGESTNSNSLNTRSASLTLATLAATAHYPRRTGCQFSLVWSTGAMVSQPWQKQQTTGNGVKIHGFRQHLQDATV</sequence>
<feature type="compositionally biased region" description="Basic and acidic residues" evidence="1">
    <location>
        <begin position="90"/>
        <end position="99"/>
    </location>
</feature>
<comment type="caution">
    <text evidence="2">The sequence shown here is derived from an EMBL/GenBank/DDBJ whole genome shotgun (WGS) entry which is preliminary data.</text>
</comment>
<organism evidence="2 3">
    <name type="scientific">Pochonia chlamydosporia 170</name>
    <dbReference type="NCBI Taxonomy" id="1380566"/>
    <lineage>
        <taxon>Eukaryota</taxon>
        <taxon>Fungi</taxon>
        <taxon>Dikarya</taxon>
        <taxon>Ascomycota</taxon>
        <taxon>Pezizomycotina</taxon>
        <taxon>Sordariomycetes</taxon>
        <taxon>Hypocreomycetidae</taxon>
        <taxon>Hypocreales</taxon>
        <taxon>Clavicipitaceae</taxon>
        <taxon>Pochonia</taxon>
    </lineage>
</organism>
<dbReference type="AlphaFoldDB" id="A0A179G3J1"/>
<evidence type="ECO:0000313" key="2">
    <source>
        <dbReference type="EMBL" id="OAQ72435.1"/>
    </source>
</evidence>
<dbReference type="Proteomes" id="UP000078397">
    <property type="component" value="Unassembled WGS sequence"/>
</dbReference>
<gene>
    <name evidence="2" type="ORF">VFPPC_15130</name>
</gene>
<dbReference type="KEGG" id="pchm:VFPPC_15130"/>
<accession>A0A179G3J1</accession>
<dbReference type="EMBL" id="LSBJ02000001">
    <property type="protein sequence ID" value="OAQ72435.1"/>
    <property type="molecule type" value="Genomic_DNA"/>
</dbReference>
<keyword evidence="3" id="KW-1185">Reference proteome</keyword>
<feature type="region of interest" description="Disordered" evidence="1">
    <location>
        <begin position="58"/>
        <end position="99"/>
    </location>
</feature>
<dbReference type="GeneID" id="28856877"/>
<evidence type="ECO:0000256" key="1">
    <source>
        <dbReference type="SAM" id="MobiDB-lite"/>
    </source>
</evidence>
<proteinExistence type="predicted"/>
<protein>
    <submittedName>
        <fullName evidence="2">Uncharacterized protein</fullName>
    </submittedName>
</protein>